<dbReference type="PANTHER" id="PTHR15422:SF24">
    <property type="entry name" value="DOMON RELATED DOMAIN-CONTAINING PROTEIN"/>
    <property type="match status" value="1"/>
</dbReference>
<evidence type="ECO:0000256" key="3">
    <source>
        <dbReference type="ARBA" id="ARBA00022448"/>
    </source>
</evidence>
<keyword evidence="7" id="KW-0249">Electron transport</keyword>
<dbReference type="AlphaFoldDB" id="A0A6A3CPE7"/>
<dbReference type="Proteomes" id="UP000436088">
    <property type="component" value="Unassembled WGS sequence"/>
</dbReference>
<dbReference type="SMART" id="SM00665">
    <property type="entry name" value="B561"/>
    <property type="match status" value="1"/>
</dbReference>
<dbReference type="EMBL" id="VEPZ02000206">
    <property type="protein sequence ID" value="KAE8730487.1"/>
    <property type="molecule type" value="Genomic_DNA"/>
</dbReference>
<keyword evidence="4" id="KW-0349">Heme</keyword>
<organism evidence="14 15">
    <name type="scientific">Hibiscus syriacus</name>
    <name type="common">Rose of Sharon</name>
    <dbReference type="NCBI Taxonomy" id="106335"/>
    <lineage>
        <taxon>Eukaryota</taxon>
        <taxon>Viridiplantae</taxon>
        <taxon>Streptophyta</taxon>
        <taxon>Embryophyta</taxon>
        <taxon>Tracheophyta</taxon>
        <taxon>Spermatophyta</taxon>
        <taxon>Magnoliopsida</taxon>
        <taxon>eudicotyledons</taxon>
        <taxon>Gunneridae</taxon>
        <taxon>Pentapetalae</taxon>
        <taxon>rosids</taxon>
        <taxon>malvids</taxon>
        <taxon>Malvales</taxon>
        <taxon>Malvaceae</taxon>
        <taxon>Malvoideae</taxon>
        <taxon>Hibiscus</taxon>
    </lineage>
</organism>
<protein>
    <submittedName>
        <fullName evidence="14">Cytochrome b561 domain-containing protein</fullName>
    </submittedName>
</protein>
<evidence type="ECO:0000313" key="14">
    <source>
        <dbReference type="EMBL" id="KAE8730487.1"/>
    </source>
</evidence>
<evidence type="ECO:0000256" key="1">
    <source>
        <dbReference type="ARBA" id="ARBA00001970"/>
    </source>
</evidence>
<keyword evidence="5 11" id="KW-0812">Transmembrane</keyword>
<dbReference type="GO" id="GO:0016020">
    <property type="term" value="C:membrane"/>
    <property type="evidence" value="ECO:0007669"/>
    <property type="project" value="UniProtKB-SubCell"/>
</dbReference>
<keyword evidence="8 11" id="KW-1133">Transmembrane helix</keyword>
<accession>A0A6A3CPE7</accession>
<keyword evidence="9" id="KW-0408">Iron</keyword>
<dbReference type="GO" id="GO:0020037">
    <property type="term" value="F:heme binding"/>
    <property type="evidence" value="ECO:0007669"/>
    <property type="project" value="TreeGrafter"/>
</dbReference>
<dbReference type="Gene3D" id="1.20.120.1770">
    <property type="match status" value="1"/>
</dbReference>
<evidence type="ECO:0000256" key="12">
    <source>
        <dbReference type="SAM" id="SignalP"/>
    </source>
</evidence>
<keyword evidence="15" id="KW-1185">Reference proteome</keyword>
<evidence type="ECO:0000259" key="13">
    <source>
        <dbReference type="SMART" id="SM00665"/>
    </source>
</evidence>
<evidence type="ECO:0000256" key="7">
    <source>
        <dbReference type="ARBA" id="ARBA00022982"/>
    </source>
</evidence>
<comment type="subcellular location">
    <subcellularLocation>
        <location evidence="2">Membrane</location>
        <topology evidence="2">Multi-pass membrane protein</topology>
    </subcellularLocation>
</comment>
<evidence type="ECO:0000256" key="9">
    <source>
        <dbReference type="ARBA" id="ARBA00023004"/>
    </source>
</evidence>
<dbReference type="InterPro" id="IPR006593">
    <property type="entry name" value="Cyt_b561/ferric_Rdtase_TM"/>
</dbReference>
<dbReference type="PANTHER" id="PTHR15422">
    <property type="entry name" value="OS05G0565100 PROTEIN"/>
    <property type="match status" value="1"/>
</dbReference>
<evidence type="ECO:0000256" key="10">
    <source>
        <dbReference type="ARBA" id="ARBA00023136"/>
    </source>
</evidence>
<comment type="caution">
    <text evidence="14">The sequence shown here is derived from an EMBL/GenBank/DDBJ whole genome shotgun (WGS) entry which is preliminary data.</text>
</comment>
<feature type="signal peptide" evidence="12">
    <location>
        <begin position="1"/>
        <end position="27"/>
    </location>
</feature>
<keyword evidence="6" id="KW-0479">Metal-binding</keyword>
<feature type="domain" description="Cytochrome b561" evidence="13">
    <location>
        <begin position="63"/>
        <end position="172"/>
    </location>
</feature>
<dbReference type="InterPro" id="IPR045150">
    <property type="entry name" value="CYB561D1/2"/>
</dbReference>
<feature type="transmembrane region" description="Helical" evidence="11">
    <location>
        <begin position="66"/>
        <end position="85"/>
    </location>
</feature>
<keyword evidence="3" id="KW-0813">Transport</keyword>
<sequence length="296" mass="33289">MLLLNGKLVHFVMFVCLMSILGPPVVGSSAQQHVKPPVGLGKLADKKGNIHKVDHKLMFEVKLHGFLLWASMGFFMPVAILAIRMSNMQECGRRLKILFYVHQILSLLLATAGAVMSVKNFNDSFNNHHQRLGLALYGTIWLQALTGVLRPSRGDVHDIVEHIEHKTLSTGDQKEEVDGFLQTGYWELQCQFSHFSWIMKKLLGLEKRQGLFSPGTDWYHIKGRWIWDNIRNPVTISLQVVSLLRKSGGLSLCEFVMTCKLDDCLVANLKGNLSVQILKLAWTGFLYYIGSGTIGV</sequence>
<reference evidence="14" key="1">
    <citation type="submission" date="2019-09" db="EMBL/GenBank/DDBJ databases">
        <title>Draft genome information of white flower Hibiscus syriacus.</title>
        <authorList>
            <person name="Kim Y.-M."/>
        </authorList>
    </citation>
    <scope>NUCLEOTIDE SEQUENCE [LARGE SCALE GENOMIC DNA]</scope>
    <source>
        <strain evidence="14">YM2019G1</strain>
    </source>
</reference>
<evidence type="ECO:0000256" key="8">
    <source>
        <dbReference type="ARBA" id="ARBA00022989"/>
    </source>
</evidence>
<dbReference type="Pfam" id="PF03188">
    <property type="entry name" value="Cytochrom_B561"/>
    <property type="match status" value="1"/>
</dbReference>
<evidence type="ECO:0000256" key="11">
    <source>
        <dbReference type="SAM" id="Phobius"/>
    </source>
</evidence>
<name>A0A6A3CPE7_HIBSY</name>
<keyword evidence="10 11" id="KW-0472">Membrane</keyword>
<dbReference type="CDD" id="cd08760">
    <property type="entry name" value="Cyt_b561_FRRS1_like"/>
    <property type="match status" value="1"/>
</dbReference>
<feature type="chain" id="PRO_5025414678" evidence="12">
    <location>
        <begin position="28"/>
        <end position="296"/>
    </location>
</feature>
<evidence type="ECO:0000256" key="5">
    <source>
        <dbReference type="ARBA" id="ARBA00022692"/>
    </source>
</evidence>
<feature type="transmembrane region" description="Helical" evidence="11">
    <location>
        <begin position="97"/>
        <end position="118"/>
    </location>
</feature>
<evidence type="ECO:0000313" key="15">
    <source>
        <dbReference type="Proteomes" id="UP000436088"/>
    </source>
</evidence>
<gene>
    <name evidence="14" type="ORF">F3Y22_tig00002919pilonHSYRG00068</name>
</gene>
<evidence type="ECO:0000256" key="6">
    <source>
        <dbReference type="ARBA" id="ARBA00022723"/>
    </source>
</evidence>
<proteinExistence type="predicted"/>
<comment type="cofactor">
    <cofactor evidence="1">
        <name>heme b</name>
        <dbReference type="ChEBI" id="CHEBI:60344"/>
    </cofactor>
</comment>
<evidence type="ECO:0000256" key="4">
    <source>
        <dbReference type="ARBA" id="ARBA00022617"/>
    </source>
</evidence>
<dbReference type="GO" id="GO:0046872">
    <property type="term" value="F:metal ion binding"/>
    <property type="evidence" value="ECO:0007669"/>
    <property type="project" value="UniProtKB-KW"/>
</dbReference>
<keyword evidence="12" id="KW-0732">Signal</keyword>
<feature type="transmembrane region" description="Helical" evidence="11">
    <location>
        <begin position="130"/>
        <end position="149"/>
    </location>
</feature>
<dbReference type="GO" id="GO:0140575">
    <property type="term" value="F:transmembrane monodehydroascorbate reductase activity"/>
    <property type="evidence" value="ECO:0007669"/>
    <property type="project" value="InterPro"/>
</dbReference>
<evidence type="ECO:0000256" key="2">
    <source>
        <dbReference type="ARBA" id="ARBA00004141"/>
    </source>
</evidence>